<accession>A0A8X7U8C5</accession>
<reference evidence="2 3" key="1">
    <citation type="submission" date="2020-02" db="EMBL/GenBank/DDBJ databases">
        <authorList>
            <person name="Ma Q."/>
            <person name="Huang Y."/>
            <person name="Song X."/>
            <person name="Pei D."/>
        </authorList>
    </citation>
    <scope>NUCLEOTIDE SEQUENCE [LARGE SCALE GENOMIC DNA]</scope>
    <source>
        <strain evidence="2">Sxm20200214</strain>
        <tissue evidence="2">Leaf</tissue>
    </source>
</reference>
<protein>
    <submittedName>
        <fullName evidence="2">Uncharacterized protein</fullName>
    </submittedName>
</protein>
<feature type="compositionally biased region" description="Acidic residues" evidence="1">
    <location>
        <begin position="1"/>
        <end position="11"/>
    </location>
</feature>
<evidence type="ECO:0000313" key="3">
    <source>
        <dbReference type="Proteomes" id="UP000886595"/>
    </source>
</evidence>
<organism evidence="2 3">
    <name type="scientific">Brassica carinata</name>
    <name type="common">Ethiopian mustard</name>
    <name type="synonym">Abyssinian cabbage</name>
    <dbReference type="NCBI Taxonomy" id="52824"/>
    <lineage>
        <taxon>Eukaryota</taxon>
        <taxon>Viridiplantae</taxon>
        <taxon>Streptophyta</taxon>
        <taxon>Embryophyta</taxon>
        <taxon>Tracheophyta</taxon>
        <taxon>Spermatophyta</taxon>
        <taxon>Magnoliopsida</taxon>
        <taxon>eudicotyledons</taxon>
        <taxon>Gunneridae</taxon>
        <taxon>Pentapetalae</taxon>
        <taxon>rosids</taxon>
        <taxon>malvids</taxon>
        <taxon>Brassicales</taxon>
        <taxon>Brassicaceae</taxon>
        <taxon>Brassiceae</taxon>
        <taxon>Brassica</taxon>
    </lineage>
</organism>
<evidence type="ECO:0000256" key="1">
    <source>
        <dbReference type="SAM" id="MobiDB-lite"/>
    </source>
</evidence>
<name>A0A8X7U8C5_BRACI</name>
<comment type="caution">
    <text evidence="2">The sequence shown here is derived from an EMBL/GenBank/DDBJ whole genome shotgun (WGS) entry which is preliminary data.</text>
</comment>
<proteinExistence type="predicted"/>
<feature type="region of interest" description="Disordered" evidence="1">
    <location>
        <begin position="1"/>
        <end position="25"/>
    </location>
</feature>
<evidence type="ECO:0000313" key="2">
    <source>
        <dbReference type="EMBL" id="KAG2266736.1"/>
    </source>
</evidence>
<dbReference type="Proteomes" id="UP000886595">
    <property type="component" value="Unassembled WGS sequence"/>
</dbReference>
<feature type="compositionally biased region" description="Basic residues" evidence="1">
    <location>
        <begin position="52"/>
        <end position="63"/>
    </location>
</feature>
<keyword evidence="3" id="KW-1185">Reference proteome</keyword>
<dbReference type="AlphaFoldDB" id="A0A8X7U8C5"/>
<dbReference type="EMBL" id="JAAMPC010000014">
    <property type="protein sequence ID" value="KAG2266736.1"/>
    <property type="molecule type" value="Genomic_DNA"/>
</dbReference>
<sequence length="179" mass="19541">MGSISDSEEQFTFDPEYSPPNTVDLGTHQVMATLAALEEVDDQLDEDGKSGVVRKKQGKKRKLISLADDTDNSDVEITPPTQTTKPRRKNSYGTASRKPMFQSTLDGGIGSSAQACSKEKSVPMKSVIRGGRRKPVPNSQKKRVESRQSQKPAACGGVEKGGKCRHGHHRFLITNIQAM</sequence>
<feature type="region of interest" description="Disordered" evidence="1">
    <location>
        <begin position="41"/>
        <end position="166"/>
    </location>
</feature>
<feature type="compositionally biased region" description="Polar residues" evidence="1">
    <location>
        <begin position="101"/>
        <end position="115"/>
    </location>
</feature>
<gene>
    <name evidence="2" type="ORF">Bca52824_073815</name>
</gene>
<dbReference type="OrthoDB" id="1114050at2759"/>